<dbReference type="Proteomes" id="UP000004816">
    <property type="component" value="Unassembled WGS sequence"/>
</dbReference>
<comment type="pathway">
    <text evidence="10">Carbohydrate biosynthesis; gluconeogenesis.</text>
</comment>
<keyword evidence="15" id="KW-1185">Reference proteome</keyword>
<dbReference type="eggNOG" id="COG2272">
    <property type="taxonomic scope" value="Bacteria"/>
</dbReference>
<evidence type="ECO:0000256" key="7">
    <source>
        <dbReference type="ARBA" id="ARBA00023152"/>
    </source>
</evidence>
<dbReference type="SUPFAM" id="SSF53697">
    <property type="entry name" value="SIS domain"/>
    <property type="match status" value="1"/>
</dbReference>
<sequence length="1117" mass="121570">MTIAQSAEWSRLAEHAKQLGDTHLRDIFADDPKRGEELALTVGDLRIDYSKHRATRKTLALLQDLALTAGVAERRDAMFAGEKINTTEHRSVLHTALRAPKGASITVDGADVVAQVHEVLDKMGAFTDSLRDGTWRGATGERITTVVNIGIGGSDLGPAMVDLALRHYANSAISARFVSNVDPTDLISNLDGLDPARTLFIVASKTFTTLETLTNAQAARGWLLSELGVGMEAVAKHFVALSTNTKGVTEFGIDPQNMFEFWDWVGGRYSVWSAIGLSVMAVIGKERFAEFLAGARTVDEHFLNAPPEQNAPFILGLLGVWYSNFHDAQSRAVLPYSQDLRRFPAYLQQLTMESNGKSTTLAGERVDYDTGEIFWGEPGTNGQHAFYQLLHQGTRLVPADFIAFANPTENLPSTIVASDGTQATVHDLLISNFLAQSKVLAFGKTLDEILAEGVAPDIAPHKVMPGNRPSTSIFAPKLTPSVLGQLIALYEHQVFVEGAIWGINSFDQWGVELGKAQAKALVEPLVAKSPAPVDDSSTQALLNWYRTQRDEAMITTRSGTSQLPHDQWGSRAEQGPGQSARRTARREIARPRGRLLHPSPPQLVPDATRVRADTAPGKVNIAQGALRGSQDGDLVRFYGVPYARPPVGDLRFRAPQPADPWTGELDATTFGLPCPQPGFEFPFKKPLRSEDCLRLNIVARAEPGSGRPVLVFFHGGLNLFGNGSCISGGDSLLRRGDVVLVSVNFRLGPFGYTHFGEFSTPKRPFETNLGLQDQIAALAWIQQNIAAFGGDPCNVTIWGQSSGANAVLSLMSSPKSAGLFHRAIAQSPPAATILDKEDGELYARWFLEALGAGPSEAQLALTRATSDELVAAVVKLGKLVGKRRPGARYLAPVVDGEVLPRRVIDAFAGGHAHRVPLLIGTNRDDVIVQLKRGGLSSEARDLIAAVTAQDPDLAARIPSVFPNLPEKRAAIPFNGDLRYWVPALAVAEGHSANAPTYMYRYDWSSRVSRLLGFGATHTIELIACFDRLKSFRSVFLALSGPAERQGLAQAAEHLQRRWLSFAQTGTPGEAWPQYRPQDRQTLILNTSERVESDPWPERRTFWSGFDISGFNHKASVI</sequence>
<comment type="function">
    <text evidence="10">Catalyzes the reversible isomerization of glucose-6-phosphate to fructose-6-phosphate.</text>
</comment>
<gene>
    <name evidence="10" type="primary">pgi</name>
    <name evidence="14" type="ORF">HMPREF9336_04094</name>
</gene>
<feature type="region of interest" description="Disordered" evidence="12">
    <location>
        <begin position="558"/>
        <end position="607"/>
    </location>
</feature>
<comment type="caution">
    <text evidence="14">The sequence shown here is derived from an EMBL/GenBank/DDBJ whole genome shotgun (WGS) entry which is preliminary data.</text>
</comment>
<dbReference type="InterPro" id="IPR035482">
    <property type="entry name" value="SIS_PGI_2"/>
</dbReference>
<evidence type="ECO:0000259" key="13">
    <source>
        <dbReference type="Pfam" id="PF00135"/>
    </source>
</evidence>
<feature type="active site" description="Proton donor" evidence="10">
    <location>
        <position position="353"/>
    </location>
</feature>
<dbReference type="HAMAP" id="MF_00473">
    <property type="entry name" value="G6P_isomerase"/>
    <property type="match status" value="1"/>
</dbReference>
<dbReference type="PROSITE" id="PS51463">
    <property type="entry name" value="P_GLUCOSE_ISOMERASE_3"/>
    <property type="match status" value="1"/>
</dbReference>
<dbReference type="PROSITE" id="PS00122">
    <property type="entry name" value="CARBOXYLESTERASE_B_1"/>
    <property type="match status" value="1"/>
</dbReference>
<evidence type="ECO:0000256" key="10">
    <source>
        <dbReference type="HAMAP-Rule" id="MF_00473"/>
    </source>
</evidence>
<dbReference type="PRINTS" id="PR00662">
    <property type="entry name" value="G6PISOMERASE"/>
</dbReference>
<organism evidence="14 15">
    <name type="scientific">Segniliparus rugosus (strain ATCC BAA-974 / DSM 45345 / CCUG 50838 / CIP 108380 / JCM 13579 / CDC 945)</name>
    <dbReference type="NCBI Taxonomy" id="679197"/>
    <lineage>
        <taxon>Bacteria</taxon>
        <taxon>Bacillati</taxon>
        <taxon>Actinomycetota</taxon>
        <taxon>Actinomycetes</taxon>
        <taxon>Mycobacteriales</taxon>
        <taxon>Segniliparaceae</taxon>
        <taxon>Segniliparus</taxon>
    </lineage>
</organism>
<evidence type="ECO:0000256" key="12">
    <source>
        <dbReference type="SAM" id="MobiDB-lite"/>
    </source>
</evidence>
<dbReference type="eggNOG" id="COG0166">
    <property type="taxonomic scope" value="Bacteria"/>
</dbReference>
<dbReference type="HOGENOM" id="CLU_280866_0_0_11"/>
<evidence type="ECO:0000256" key="8">
    <source>
        <dbReference type="ARBA" id="ARBA00023235"/>
    </source>
</evidence>
<dbReference type="PROSITE" id="PS00174">
    <property type="entry name" value="P_GLUCOSE_ISOMERASE_2"/>
    <property type="match status" value="1"/>
</dbReference>
<comment type="catalytic activity">
    <reaction evidence="9 10 11">
        <text>alpha-D-glucose 6-phosphate = beta-D-fructose 6-phosphate</text>
        <dbReference type="Rhea" id="RHEA:11816"/>
        <dbReference type="ChEBI" id="CHEBI:57634"/>
        <dbReference type="ChEBI" id="CHEBI:58225"/>
        <dbReference type="EC" id="5.3.1.9"/>
    </reaction>
</comment>
<dbReference type="InterPro" id="IPR019826">
    <property type="entry name" value="Carboxylesterase_B_AS"/>
</dbReference>
<dbReference type="CDD" id="cd05015">
    <property type="entry name" value="SIS_PGI_1"/>
    <property type="match status" value="1"/>
</dbReference>
<feature type="active site" evidence="10">
    <location>
        <position position="515"/>
    </location>
</feature>
<comment type="subcellular location">
    <subcellularLocation>
        <location evidence="10">Cytoplasm</location>
    </subcellularLocation>
</comment>
<keyword evidence="5 10" id="KW-0963">Cytoplasm</keyword>
<dbReference type="CDD" id="cd05016">
    <property type="entry name" value="SIS_PGI_2"/>
    <property type="match status" value="1"/>
</dbReference>
<dbReference type="RefSeq" id="WP_021029995.1">
    <property type="nucleotide sequence ID" value="NZ_KI391953.1"/>
</dbReference>
<dbReference type="ESTHER" id="9acto-e5xtw5">
    <property type="family name" value="Carb_B_Bacteria"/>
</dbReference>
<dbReference type="GO" id="GO:0006096">
    <property type="term" value="P:glycolytic process"/>
    <property type="evidence" value="ECO:0007669"/>
    <property type="project" value="UniProtKB-UniRule"/>
</dbReference>
<protein>
    <recommendedName>
        <fullName evidence="10">Glucose-6-phosphate isomerase</fullName>
        <shortName evidence="10">GPI</shortName>
        <ecNumber evidence="10">5.3.1.9</ecNumber>
    </recommendedName>
    <alternativeName>
        <fullName evidence="10">Phosphoglucose isomerase</fullName>
        <shortName evidence="10">PGI</shortName>
    </alternativeName>
    <alternativeName>
        <fullName evidence="10">Phosphohexose isomerase</fullName>
        <shortName evidence="10">PHI</shortName>
    </alternativeName>
</protein>
<dbReference type="OrthoDB" id="140919at2"/>
<evidence type="ECO:0000256" key="5">
    <source>
        <dbReference type="ARBA" id="ARBA00022490"/>
    </source>
</evidence>
<dbReference type="Pfam" id="PF00135">
    <property type="entry name" value="COesterase"/>
    <property type="match status" value="1"/>
</dbReference>
<name>U1N9C7_SEGRC</name>
<dbReference type="InterPro" id="IPR018189">
    <property type="entry name" value="Phosphoglucose_isomerase_CS"/>
</dbReference>
<dbReference type="EMBL" id="ACZI02000001">
    <property type="protein sequence ID" value="ERG69398.1"/>
    <property type="molecule type" value="Genomic_DNA"/>
</dbReference>
<evidence type="ECO:0000256" key="11">
    <source>
        <dbReference type="RuleBase" id="RU000612"/>
    </source>
</evidence>
<evidence type="ECO:0000256" key="9">
    <source>
        <dbReference type="ARBA" id="ARBA00029321"/>
    </source>
</evidence>
<dbReference type="GO" id="GO:0006094">
    <property type="term" value="P:gluconeogenesis"/>
    <property type="evidence" value="ECO:0007669"/>
    <property type="project" value="UniProtKB-UniRule"/>
</dbReference>
<dbReference type="STRING" id="679197.HMPREF9336_04094"/>
<dbReference type="InterPro" id="IPR046348">
    <property type="entry name" value="SIS_dom_sf"/>
</dbReference>
<dbReference type="Gene3D" id="3.40.50.1820">
    <property type="entry name" value="alpha/beta hydrolase"/>
    <property type="match status" value="1"/>
</dbReference>
<evidence type="ECO:0000256" key="2">
    <source>
        <dbReference type="ARBA" id="ARBA00005964"/>
    </source>
</evidence>
<comment type="pathway">
    <text evidence="1 10 11">Carbohydrate degradation; glycolysis; D-glyceraldehyde 3-phosphate and glycerone phosphate from D-glucose: step 2/4.</text>
</comment>
<dbReference type="NCBIfam" id="NF001211">
    <property type="entry name" value="PRK00179.1"/>
    <property type="match status" value="1"/>
</dbReference>
<dbReference type="Gene3D" id="1.10.1390.10">
    <property type="match status" value="1"/>
</dbReference>
<keyword evidence="8 10" id="KW-0413">Isomerase</keyword>
<dbReference type="PANTHER" id="PTHR11469">
    <property type="entry name" value="GLUCOSE-6-PHOSPHATE ISOMERASE"/>
    <property type="match status" value="1"/>
</dbReference>
<dbReference type="GO" id="GO:0005829">
    <property type="term" value="C:cytosol"/>
    <property type="evidence" value="ECO:0007669"/>
    <property type="project" value="TreeGrafter"/>
</dbReference>
<evidence type="ECO:0000256" key="3">
    <source>
        <dbReference type="ARBA" id="ARBA00006604"/>
    </source>
</evidence>
<comment type="similarity">
    <text evidence="3 10 11">Belongs to the GPI family.</text>
</comment>
<dbReference type="FunFam" id="3.40.50.10490:FF:000018">
    <property type="entry name" value="Glucose-6-phosphate isomerase"/>
    <property type="match status" value="1"/>
</dbReference>
<evidence type="ECO:0000256" key="1">
    <source>
        <dbReference type="ARBA" id="ARBA00004926"/>
    </source>
</evidence>
<keyword evidence="7 10" id="KW-0324">Glycolysis</keyword>
<dbReference type="InterPro" id="IPR001672">
    <property type="entry name" value="G6P_Isomerase"/>
</dbReference>
<feature type="domain" description="Carboxylesterase type B" evidence="13">
    <location>
        <begin position="618"/>
        <end position="1102"/>
    </location>
</feature>
<dbReference type="GO" id="GO:0004347">
    <property type="term" value="F:glucose-6-phosphate isomerase activity"/>
    <property type="evidence" value="ECO:0007669"/>
    <property type="project" value="UniProtKB-UniRule"/>
</dbReference>
<dbReference type="GO" id="GO:0097367">
    <property type="term" value="F:carbohydrate derivative binding"/>
    <property type="evidence" value="ECO:0007669"/>
    <property type="project" value="InterPro"/>
</dbReference>
<evidence type="ECO:0000313" key="14">
    <source>
        <dbReference type="EMBL" id="ERG69398.1"/>
    </source>
</evidence>
<feature type="active site" evidence="10">
    <location>
        <position position="384"/>
    </location>
</feature>
<comment type="similarity">
    <text evidence="2">Belongs to the type-B carboxylesterase/lipase family.</text>
</comment>
<dbReference type="Pfam" id="PF00342">
    <property type="entry name" value="PGI"/>
    <property type="match status" value="1"/>
</dbReference>
<evidence type="ECO:0000313" key="15">
    <source>
        <dbReference type="Proteomes" id="UP000004816"/>
    </source>
</evidence>
<evidence type="ECO:0000256" key="6">
    <source>
        <dbReference type="ARBA" id="ARBA00022801"/>
    </source>
</evidence>
<dbReference type="UniPathway" id="UPA00138"/>
<dbReference type="GO" id="GO:0048029">
    <property type="term" value="F:monosaccharide binding"/>
    <property type="evidence" value="ECO:0007669"/>
    <property type="project" value="TreeGrafter"/>
</dbReference>
<dbReference type="SUPFAM" id="SSF53474">
    <property type="entry name" value="alpha/beta-Hydrolases"/>
    <property type="match status" value="1"/>
</dbReference>
<dbReference type="PANTHER" id="PTHR11469:SF1">
    <property type="entry name" value="GLUCOSE-6-PHOSPHATE ISOMERASE"/>
    <property type="match status" value="1"/>
</dbReference>
<dbReference type="PROSITE" id="PS00765">
    <property type="entry name" value="P_GLUCOSE_ISOMERASE_1"/>
    <property type="match status" value="1"/>
</dbReference>
<dbReference type="AlphaFoldDB" id="U1N9C7"/>
<dbReference type="EC" id="5.3.1.9" evidence="10"/>
<accession>U1N9C7</accession>
<dbReference type="UniPathway" id="UPA00109">
    <property type="reaction ID" value="UER00181"/>
</dbReference>
<dbReference type="Gene3D" id="3.40.50.10490">
    <property type="entry name" value="Glucose-6-phosphate isomerase like protein, domain 1"/>
    <property type="match status" value="2"/>
</dbReference>
<keyword evidence="4 10" id="KW-0312">Gluconeogenesis</keyword>
<keyword evidence="6" id="KW-0378">Hydrolase</keyword>
<evidence type="ECO:0000256" key="4">
    <source>
        <dbReference type="ARBA" id="ARBA00022432"/>
    </source>
</evidence>
<dbReference type="InterPro" id="IPR023096">
    <property type="entry name" value="G6P_Isomerase_C"/>
</dbReference>
<dbReference type="GO" id="GO:0016787">
    <property type="term" value="F:hydrolase activity"/>
    <property type="evidence" value="ECO:0007669"/>
    <property type="project" value="UniProtKB-KW"/>
</dbReference>
<dbReference type="InterPro" id="IPR029058">
    <property type="entry name" value="AB_hydrolase_fold"/>
</dbReference>
<dbReference type="InterPro" id="IPR035476">
    <property type="entry name" value="SIS_PGI_1"/>
</dbReference>
<proteinExistence type="inferred from homology"/>
<reference evidence="14 15" key="1">
    <citation type="journal article" date="2011" name="Stand. Genomic Sci.">
        <title>High quality draft genome sequence of Segniliparus rugosus CDC 945(T)= (ATCC BAA-974(T)).</title>
        <authorList>
            <person name="Earl A.M."/>
            <person name="Desjardins C.A."/>
            <person name="Fitzgerald M.G."/>
            <person name="Arachchi H.M."/>
            <person name="Zeng Q."/>
            <person name="Mehta T."/>
            <person name="Griggs A."/>
            <person name="Birren B.W."/>
            <person name="Toney N.C."/>
            <person name="Carr J."/>
            <person name="Posey J."/>
            <person name="Butler W.R."/>
        </authorList>
    </citation>
    <scope>NUCLEOTIDE SEQUENCE [LARGE SCALE GENOMIC DNA]</scope>
    <source>
        <strain evidence="15">ATCC BAA-974 / DSM 45345 / CCUG 50838 / CIP 108380 / JCM 13579 / CDC 945</strain>
    </source>
</reference>
<dbReference type="InterPro" id="IPR002018">
    <property type="entry name" value="CarbesteraseB"/>
</dbReference>
<dbReference type="GO" id="GO:0051156">
    <property type="term" value="P:glucose 6-phosphate metabolic process"/>
    <property type="evidence" value="ECO:0007669"/>
    <property type="project" value="TreeGrafter"/>
</dbReference>